<dbReference type="InterPro" id="IPR036956">
    <property type="entry name" value="Impact_N_sf"/>
</dbReference>
<evidence type="ECO:0000313" key="4">
    <source>
        <dbReference type="EMBL" id="KXB58911.1"/>
    </source>
</evidence>
<dbReference type="InterPro" id="IPR035647">
    <property type="entry name" value="EFG_III/V"/>
</dbReference>
<gene>
    <name evidence="4" type="ORF">HMPREF1871_00154</name>
</gene>
<evidence type="ECO:0000313" key="5">
    <source>
        <dbReference type="Proteomes" id="UP000070467"/>
    </source>
</evidence>
<dbReference type="InterPro" id="IPR020569">
    <property type="entry name" value="UPF0029_Impact_CS"/>
</dbReference>
<dbReference type="PROSITE" id="PS00910">
    <property type="entry name" value="UPF0029"/>
    <property type="match status" value="1"/>
</dbReference>
<dbReference type="PANTHER" id="PTHR16301:SF20">
    <property type="entry name" value="IMPACT FAMILY MEMBER YIGZ"/>
    <property type="match status" value="1"/>
</dbReference>
<dbReference type="Proteomes" id="UP000070467">
    <property type="component" value="Unassembled WGS sequence"/>
</dbReference>
<name>A0ABR5TND2_9BACL</name>
<feature type="domain" description="UPF0029" evidence="3">
    <location>
        <begin position="141"/>
        <end position="194"/>
    </location>
</feature>
<dbReference type="RefSeq" id="WP_066128646.1">
    <property type="nucleotide sequence ID" value="NZ_KQ959856.1"/>
</dbReference>
<evidence type="ECO:0000259" key="2">
    <source>
        <dbReference type="Pfam" id="PF01205"/>
    </source>
</evidence>
<accession>A0ABR5TND2</accession>
<sequence>MSEKFITIKENIKIENTIKKSKFISILKKINSEEEAKNFINEYKKKYYDATHVCSAFVFGEKNQILRSNDDGEPSGTAGKPMLEILIKNNIKNVCAIVIRYFGGIKLGTGGLVRAYSGGIIEALKLSTLVERKKAFIYNFEIPYSLNGKIEYELKKTNFILKDTIFTDKINYVIYVIAEEEKIFLNWLIEKTNNNFQIISCKEKELEFDIK</sequence>
<reference evidence="4 5" key="1">
    <citation type="submission" date="2016-01" db="EMBL/GenBank/DDBJ databases">
        <authorList>
            <person name="Mitreva M."/>
            <person name="Pepin K.H."/>
            <person name="Mihindukulasuriya K.A."/>
            <person name="Fulton R."/>
            <person name="Fronick C."/>
            <person name="O'Laughlin M."/>
            <person name="Miner T."/>
            <person name="Herter B."/>
            <person name="Rosa B.A."/>
            <person name="Cordes M."/>
            <person name="Tomlinson C."/>
            <person name="Wollam A."/>
            <person name="Palsikar V.B."/>
            <person name="Mardis E.R."/>
            <person name="Wilson R.K."/>
        </authorList>
    </citation>
    <scope>NUCLEOTIDE SEQUENCE [LARGE SCALE GENOMIC DNA]</scope>
    <source>
        <strain evidence="4 5">KA00071</strain>
    </source>
</reference>
<protein>
    <submittedName>
        <fullName evidence="4">YigZ family protein</fullName>
    </submittedName>
</protein>
<dbReference type="InterPro" id="IPR015269">
    <property type="entry name" value="UPF0029_Impact_C"/>
</dbReference>
<dbReference type="NCBIfam" id="TIGR00257">
    <property type="entry name" value="IMPACT_YIGZ"/>
    <property type="match status" value="1"/>
</dbReference>
<keyword evidence="5" id="KW-1185">Reference proteome</keyword>
<evidence type="ECO:0000259" key="3">
    <source>
        <dbReference type="Pfam" id="PF09186"/>
    </source>
</evidence>
<comment type="similarity">
    <text evidence="1">Belongs to the IMPACT family.</text>
</comment>
<dbReference type="PANTHER" id="PTHR16301">
    <property type="entry name" value="IMPACT-RELATED"/>
    <property type="match status" value="1"/>
</dbReference>
<dbReference type="InterPro" id="IPR001498">
    <property type="entry name" value="Impact_N"/>
</dbReference>
<feature type="domain" description="Impact N-terminal" evidence="2">
    <location>
        <begin position="19"/>
        <end position="123"/>
    </location>
</feature>
<dbReference type="InterPro" id="IPR015796">
    <property type="entry name" value="Impact_YigZ-like"/>
</dbReference>
<evidence type="ECO:0000256" key="1">
    <source>
        <dbReference type="ARBA" id="ARBA00007665"/>
    </source>
</evidence>
<dbReference type="Pfam" id="PF01205">
    <property type="entry name" value="Impact_N"/>
    <property type="match status" value="1"/>
</dbReference>
<dbReference type="EMBL" id="LSDB01000003">
    <property type="protein sequence ID" value="KXB58911.1"/>
    <property type="molecule type" value="Genomic_DNA"/>
</dbReference>
<dbReference type="InterPro" id="IPR020568">
    <property type="entry name" value="Ribosomal_Su5_D2-typ_SF"/>
</dbReference>
<dbReference type="Pfam" id="PF09186">
    <property type="entry name" value="DUF1949"/>
    <property type="match status" value="1"/>
</dbReference>
<organism evidence="4 5">
    <name type="scientific">Gemelliphila asaccharolytica</name>
    <dbReference type="NCBI Taxonomy" id="502393"/>
    <lineage>
        <taxon>Bacteria</taxon>
        <taxon>Bacillati</taxon>
        <taxon>Bacillota</taxon>
        <taxon>Bacilli</taxon>
        <taxon>Bacillales</taxon>
        <taxon>Gemellaceae</taxon>
        <taxon>Gemelliphila</taxon>
    </lineage>
</organism>
<dbReference type="SUPFAM" id="SSF54980">
    <property type="entry name" value="EF-G C-terminal domain-like"/>
    <property type="match status" value="1"/>
</dbReference>
<dbReference type="InterPro" id="IPR023582">
    <property type="entry name" value="Impact"/>
</dbReference>
<comment type="caution">
    <text evidence="4">The sequence shown here is derived from an EMBL/GenBank/DDBJ whole genome shotgun (WGS) entry which is preliminary data.</text>
</comment>
<dbReference type="Gene3D" id="3.30.230.30">
    <property type="entry name" value="Impact, N-terminal domain"/>
    <property type="match status" value="1"/>
</dbReference>
<dbReference type="SUPFAM" id="SSF54211">
    <property type="entry name" value="Ribosomal protein S5 domain 2-like"/>
    <property type="match status" value="1"/>
</dbReference>
<proteinExistence type="inferred from homology"/>